<evidence type="ECO:0000313" key="2">
    <source>
        <dbReference type="Proteomes" id="UP000239549"/>
    </source>
</evidence>
<reference evidence="2" key="1">
    <citation type="submission" date="2018-02" db="EMBL/GenBank/DDBJ databases">
        <title>Genome sequence of Desulfocucumis palustris strain NAW-5.</title>
        <authorList>
            <person name="Watanabe M."/>
            <person name="Kojima H."/>
            <person name="Fukui M."/>
        </authorList>
    </citation>
    <scope>NUCLEOTIDE SEQUENCE [LARGE SCALE GENOMIC DNA]</scope>
    <source>
        <strain evidence="2">NAW-5</strain>
    </source>
</reference>
<accession>A0A2L2X8N0</accession>
<dbReference type="EMBL" id="BFAV01000005">
    <property type="protein sequence ID" value="GBF31933.1"/>
    <property type="molecule type" value="Genomic_DNA"/>
</dbReference>
<protein>
    <submittedName>
        <fullName evidence="1">Uncharacterized protein</fullName>
    </submittedName>
</protein>
<evidence type="ECO:0000313" key="1">
    <source>
        <dbReference type="EMBL" id="GBF31933.1"/>
    </source>
</evidence>
<dbReference type="Proteomes" id="UP000239549">
    <property type="component" value="Unassembled WGS sequence"/>
</dbReference>
<keyword evidence="2" id="KW-1185">Reference proteome</keyword>
<gene>
    <name evidence="1" type="ORF">DCCM_0117</name>
</gene>
<proteinExistence type="predicted"/>
<sequence>MSLGSGGDYTPAGLCRGHFSDPQNMLQGEVCPFSPKASLVRAFAACLPPAFQDGVLQAAGEIIFAC</sequence>
<dbReference type="AlphaFoldDB" id="A0A2L2X8N0"/>
<comment type="caution">
    <text evidence="1">The sequence shown here is derived from an EMBL/GenBank/DDBJ whole genome shotgun (WGS) entry which is preliminary data.</text>
</comment>
<organism evidence="1 2">
    <name type="scientific">Desulfocucumis palustris</name>
    <dbReference type="NCBI Taxonomy" id="1898651"/>
    <lineage>
        <taxon>Bacteria</taxon>
        <taxon>Bacillati</taxon>
        <taxon>Bacillota</taxon>
        <taxon>Clostridia</taxon>
        <taxon>Eubacteriales</taxon>
        <taxon>Desulfocucumaceae</taxon>
        <taxon>Desulfocucumis</taxon>
    </lineage>
</organism>
<name>A0A2L2X8N0_9FIRM</name>